<dbReference type="GO" id="GO:0006433">
    <property type="term" value="P:prolyl-tRNA aminoacylation"/>
    <property type="evidence" value="ECO:0007669"/>
    <property type="project" value="InterPro"/>
</dbReference>
<evidence type="ECO:0000256" key="7">
    <source>
        <dbReference type="ARBA" id="ARBA00023146"/>
    </source>
</evidence>
<dbReference type="EMBL" id="LCBC01000002">
    <property type="protein sequence ID" value="KKS04944.1"/>
    <property type="molecule type" value="Genomic_DNA"/>
</dbReference>
<keyword evidence="6" id="KW-0648">Protein biosynthesis</keyword>
<organism evidence="11 12">
    <name type="scientific">Candidatus Curtissbacteria bacterium GW2011_GWA2_41_24</name>
    <dbReference type="NCBI Taxonomy" id="1618411"/>
    <lineage>
        <taxon>Bacteria</taxon>
        <taxon>Candidatus Curtissiibacteriota</taxon>
    </lineage>
</organism>
<dbReference type="GO" id="GO:0005829">
    <property type="term" value="C:cytosol"/>
    <property type="evidence" value="ECO:0007669"/>
    <property type="project" value="TreeGrafter"/>
</dbReference>
<dbReference type="CDD" id="cd00861">
    <property type="entry name" value="ProRS_anticodon_short"/>
    <property type="match status" value="1"/>
</dbReference>
<dbReference type="PANTHER" id="PTHR42753:SF2">
    <property type="entry name" value="PROLINE--TRNA LIGASE"/>
    <property type="match status" value="1"/>
</dbReference>
<dbReference type="InterPro" id="IPR002316">
    <property type="entry name" value="Pro-tRNA-ligase_IIa"/>
</dbReference>
<keyword evidence="3" id="KW-0436">Ligase</keyword>
<feature type="domain" description="Aminoacyl-transfer RNA synthetases class-II family profile" evidence="10">
    <location>
        <begin position="38"/>
        <end position="325"/>
    </location>
</feature>
<name>A0A0G0VVS8_9BACT</name>
<dbReference type="GO" id="GO:0004827">
    <property type="term" value="F:proline-tRNA ligase activity"/>
    <property type="evidence" value="ECO:0007669"/>
    <property type="project" value="UniProtKB-EC"/>
</dbReference>
<reference evidence="11 12" key="1">
    <citation type="journal article" date="2015" name="Nature">
        <title>rRNA introns, odd ribosomes, and small enigmatic genomes across a large radiation of phyla.</title>
        <authorList>
            <person name="Brown C.T."/>
            <person name="Hug L.A."/>
            <person name="Thomas B.C."/>
            <person name="Sharon I."/>
            <person name="Castelle C.J."/>
            <person name="Singh A."/>
            <person name="Wilkins M.J."/>
            <person name="Williams K.H."/>
            <person name="Banfield J.F."/>
        </authorList>
    </citation>
    <scope>NUCLEOTIDE SEQUENCE [LARGE SCALE GENOMIC DNA]</scope>
</reference>
<evidence type="ECO:0000313" key="11">
    <source>
        <dbReference type="EMBL" id="KKS04944.1"/>
    </source>
</evidence>
<evidence type="ECO:0000256" key="6">
    <source>
        <dbReference type="ARBA" id="ARBA00022917"/>
    </source>
</evidence>
<dbReference type="AlphaFoldDB" id="A0A0G0VVS8"/>
<evidence type="ECO:0000313" key="12">
    <source>
        <dbReference type="Proteomes" id="UP000034493"/>
    </source>
</evidence>
<dbReference type="InterPro" id="IPR045864">
    <property type="entry name" value="aa-tRNA-synth_II/BPL/LPL"/>
</dbReference>
<evidence type="ECO:0000256" key="2">
    <source>
        <dbReference type="ARBA" id="ARBA00019110"/>
    </source>
</evidence>
<keyword evidence="7 11" id="KW-0030">Aminoacyl-tRNA synthetase</keyword>
<gene>
    <name evidence="11" type="ORF">UU56_C0002G0084</name>
</gene>
<dbReference type="Gene3D" id="3.40.50.800">
    <property type="entry name" value="Anticodon-binding domain"/>
    <property type="match status" value="1"/>
</dbReference>
<keyword evidence="5" id="KW-0067">ATP-binding</keyword>
<dbReference type="PATRIC" id="fig|1618411.3.peg.178"/>
<dbReference type="EC" id="6.1.1.15" evidence="1"/>
<dbReference type="PRINTS" id="PR01046">
    <property type="entry name" value="TRNASYNTHPRO"/>
</dbReference>
<dbReference type="Pfam" id="PF03129">
    <property type="entry name" value="HGTP_anticodon"/>
    <property type="match status" value="1"/>
</dbReference>
<proteinExistence type="predicted"/>
<evidence type="ECO:0000256" key="4">
    <source>
        <dbReference type="ARBA" id="ARBA00022741"/>
    </source>
</evidence>
<dbReference type="InterPro" id="IPR033730">
    <property type="entry name" value="ProRS_core_prok"/>
</dbReference>
<dbReference type="Proteomes" id="UP000034493">
    <property type="component" value="Unassembled WGS sequence"/>
</dbReference>
<sequence length="423" mass="48104">MKYSQLFAKTTKQDPRDEVSINAKLLIRAGFIRKEVAGVYNFLPLGLRVLNKISQIVREEMNAAGGQEVLLSALQNSQSWQKTGRWKSFDVLFKVKSQYKMEYALGPTHEEVLVPMAVEFISSYRDLPLYLYQIQVKFRDEPRAKSGLLRGREFLMKDLYSFHTDEAAMFAFYEKMKKVYKKTFERMGLKTIETKAAGGTFSAFSHEYQVICESGEDEIIYCPSFAKATDGKPSGCHFAENTEIASRRANEECPVCKSKLRQVKTIEVGNIFPLRDKYSKAFGLTYKDQRGKDQVVTMGCYGIGISRAMGAIVEVCNDDRGIIWPRSVAPYQAHLITIDNSQLTIDSSKEVYQKLQKAGVEILWDDQEEVSAGEKFADCDLIGIPVRLVVSKKVGKGKVEWKERGKEKTSVIDLDEVLRRFKD</sequence>
<dbReference type="InterPro" id="IPR002314">
    <property type="entry name" value="aa-tRNA-synt_IIb"/>
</dbReference>
<dbReference type="InterPro" id="IPR044140">
    <property type="entry name" value="ProRS_anticodon_short"/>
</dbReference>
<keyword evidence="4" id="KW-0547">Nucleotide-binding</keyword>
<dbReference type="SUPFAM" id="SSF52954">
    <property type="entry name" value="Class II aaRS ABD-related"/>
    <property type="match status" value="1"/>
</dbReference>
<evidence type="ECO:0000259" key="10">
    <source>
        <dbReference type="PROSITE" id="PS50862"/>
    </source>
</evidence>
<dbReference type="InterPro" id="IPR050062">
    <property type="entry name" value="Pro-tRNA_synthetase"/>
</dbReference>
<evidence type="ECO:0000256" key="8">
    <source>
        <dbReference type="ARBA" id="ARBA00029731"/>
    </source>
</evidence>
<dbReference type="CDD" id="cd00779">
    <property type="entry name" value="ProRS_core_prok"/>
    <property type="match status" value="1"/>
</dbReference>
<comment type="catalytic activity">
    <reaction evidence="9">
        <text>tRNA(Pro) + L-proline + ATP = L-prolyl-tRNA(Pro) + AMP + diphosphate</text>
        <dbReference type="Rhea" id="RHEA:14305"/>
        <dbReference type="Rhea" id="RHEA-COMP:9700"/>
        <dbReference type="Rhea" id="RHEA-COMP:9702"/>
        <dbReference type="ChEBI" id="CHEBI:30616"/>
        <dbReference type="ChEBI" id="CHEBI:33019"/>
        <dbReference type="ChEBI" id="CHEBI:60039"/>
        <dbReference type="ChEBI" id="CHEBI:78442"/>
        <dbReference type="ChEBI" id="CHEBI:78532"/>
        <dbReference type="ChEBI" id="CHEBI:456215"/>
        <dbReference type="EC" id="6.1.1.15"/>
    </reaction>
</comment>
<dbReference type="SUPFAM" id="SSF55681">
    <property type="entry name" value="Class II aaRS and biotin synthetases"/>
    <property type="match status" value="1"/>
</dbReference>
<accession>A0A0G0VVS8</accession>
<evidence type="ECO:0000256" key="3">
    <source>
        <dbReference type="ARBA" id="ARBA00022598"/>
    </source>
</evidence>
<dbReference type="Pfam" id="PF00587">
    <property type="entry name" value="tRNA-synt_2b"/>
    <property type="match status" value="1"/>
</dbReference>
<protein>
    <recommendedName>
        <fullName evidence="2">Proline--tRNA ligase</fullName>
        <ecNumber evidence="1">6.1.1.15</ecNumber>
    </recommendedName>
    <alternativeName>
        <fullName evidence="8">Prolyl-tRNA synthetase</fullName>
    </alternativeName>
</protein>
<dbReference type="PROSITE" id="PS50862">
    <property type="entry name" value="AA_TRNA_LIGASE_II"/>
    <property type="match status" value="1"/>
</dbReference>
<evidence type="ECO:0000256" key="9">
    <source>
        <dbReference type="ARBA" id="ARBA00047671"/>
    </source>
</evidence>
<comment type="caution">
    <text evidence="11">The sequence shown here is derived from an EMBL/GenBank/DDBJ whole genome shotgun (WGS) entry which is preliminary data.</text>
</comment>
<dbReference type="GO" id="GO:0005524">
    <property type="term" value="F:ATP binding"/>
    <property type="evidence" value="ECO:0007669"/>
    <property type="project" value="UniProtKB-KW"/>
</dbReference>
<dbReference type="Gene3D" id="3.30.930.10">
    <property type="entry name" value="Bira Bifunctional Protein, Domain 2"/>
    <property type="match status" value="1"/>
</dbReference>
<dbReference type="PANTHER" id="PTHR42753">
    <property type="entry name" value="MITOCHONDRIAL RIBOSOME PROTEIN L39/PROLYL-TRNA LIGASE FAMILY MEMBER"/>
    <property type="match status" value="1"/>
</dbReference>
<dbReference type="InterPro" id="IPR036621">
    <property type="entry name" value="Anticodon-bd_dom_sf"/>
</dbReference>
<dbReference type="InterPro" id="IPR004154">
    <property type="entry name" value="Anticodon-bd"/>
</dbReference>
<dbReference type="InterPro" id="IPR006195">
    <property type="entry name" value="aa-tRNA-synth_II"/>
</dbReference>
<evidence type="ECO:0000256" key="5">
    <source>
        <dbReference type="ARBA" id="ARBA00022840"/>
    </source>
</evidence>
<evidence type="ECO:0000256" key="1">
    <source>
        <dbReference type="ARBA" id="ARBA00012831"/>
    </source>
</evidence>